<evidence type="ECO:0000256" key="3">
    <source>
        <dbReference type="ARBA" id="ARBA00012910"/>
    </source>
</evidence>
<dbReference type="GO" id="GO:0046872">
    <property type="term" value="F:metal ion binding"/>
    <property type="evidence" value="ECO:0007669"/>
    <property type="project" value="UniProtKB-KW"/>
</dbReference>
<dbReference type="Gene3D" id="3.20.20.70">
    <property type="entry name" value="Aldolase class I"/>
    <property type="match status" value="1"/>
</dbReference>
<accession>A0A0B7KJQ2</accession>
<organism evidence="8">
    <name type="scientific">Bionectria ochroleuca</name>
    <name type="common">Gliocladium roseum</name>
    <dbReference type="NCBI Taxonomy" id="29856"/>
    <lineage>
        <taxon>Eukaryota</taxon>
        <taxon>Fungi</taxon>
        <taxon>Dikarya</taxon>
        <taxon>Ascomycota</taxon>
        <taxon>Pezizomycotina</taxon>
        <taxon>Sordariomycetes</taxon>
        <taxon>Hypocreomycetidae</taxon>
        <taxon>Hypocreales</taxon>
        <taxon>Bionectriaceae</taxon>
        <taxon>Clonostachys</taxon>
    </lineage>
</organism>
<dbReference type="PANTHER" id="PTHR42738">
    <property type="entry name" value="HYDROXYMETHYLGLUTARYL-COA LYASE"/>
    <property type="match status" value="1"/>
</dbReference>
<dbReference type="UniPathway" id="UPA00896">
    <property type="reaction ID" value="UER00863"/>
</dbReference>
<evidence type="ECO:0000256" key="6">
    <source>
        <dbReference type="ARBA" id="ARBA00049877"/>
    </source>
</evidence>
<dbReference type="InterPro" id="IPR029045">
    <property type="entry name" value="ClpP/crotonase-like_dom_sf"/>
</dbReference>
<dbReference type="GO" id="GO:0046951">
    <property type="term" value="P:ketone body biosynthetic process"/>
    <property type="evidence" value="ECO:0007669"/>
    <property type="project" value="TreeGrafter"/>
</dbReference>
<feature type="domain" description="Pyruvate carboxyltransferase" evidence="7">
    <location>
        <begin position="49"/>
        <end position="335"/>
    </location>
</feature>
<proteinExistence type="inferred from homology"/>
<evidence type="ECO:0000256" key="5">
    <source>
        <dbReference type="ARBA" id="ARBA00023239"/>
    </source>
</evidence>
<protein>
    <recommendedName>
        <fullName evidence="3">hydroxymethylglutaryl-CoA lyase</fullName>
        <ecNumber evidence="3">4.1.3.4</ecNumber>
    </recommendedName>
</protein>
<dbReference type="CDD" id="cd06558">
    <property type="entry name" value="crotonase-like"/>
    <property type="match status" value="1"/>
</dbReference>
<dbReference type="InterPro" id="IPR013785">
    <property type="entry name" value="Aldolase_TIM"/>
</dbReference>
<dbReference type="EMBL" id="CDPU01000046">
    <property type="protein sequence ID" value="CEO54916.1"/>
    <property type="molecule type" value="Genomic_DNA"/>
</dbReference>
<comment type="pathway">
    <text evidence="1">Metabolic intermediate metabolism; (S)-3-hydroxy-3-methylglutaryl-CoA degradation; acetoacetate from (S)-3-hydroxy-3-methylglutaryl-CoA: step 1/1.</text>
</comment>
<dbReference type="SUPFAM" id="SSF52096">
    <property type="entry name" value="ClpP/crotonase"/>
    <property type="match status" value="1"/>
</dbReference>
<dbReference type="EC" id="4.1.3.4" evidence="3"/>
<dbReference type="PROSITE" id="PS01062">
    <property type="entry name" value="HMG_COA_LYASE"/>
    <property type="match status" value="1"/>
</dbReference>
<dbReference type="NCBIfam" id="NF004283">
    <property type="entry name" value="PRK05692.1"/>
    <property type="match status" value="1"/>
</dbReference>
<reference evidence="8" key="1">
    <citation type="submission" date="2015-01" db="EMBL/GenBank/DDBJ databases">
        <authorList>
            <person name="Durling Mikael"/>
        </authorList>
    </citation>
    <scope>NUCLEOTIDE SEQUENCE</scope>
</reference>
<dbReference type="AlphaFoldDB" id="A0A0B7KJQ2"/>
<comment type="similarity">
    <text evidence="2">Belongs to the HMG-CoA lyase family.</text>
</comment>
<dbReference type="CDD" id="cd07938">
    <property type="entry name" value="DRE_TIM_HMGL"/>
    <property type="match status" value="1"/>
</dbReference>
<name>A0A0B7KJQ2_BIOOC</name>
<gene>
    <name evidence="8" type="ORF">BN869_000010974_1</name>
</gene>
<dbReference type="InterPro" id="IPR000138">
    <property type="entry name" value="HMG_CoA_lyase_AS"/>
</dbReference>
<dbReference type="PANTHER" id="PTHR42738:SF17">
    <property type="entry name" value="HYDROXYMETHYLGLUTARYL-COA LYASE"/>
    <property type="match status" value="1"/>
</dbReference>
<evidence type="ECO:0000259" key="7">
    <source>
        <dbReference type="PROSITE" id="PS50991"/>
    </source>
</evidence>
<dbReference type="InterPro" id="IPR000891">
    <property type="entry name" value="PYR_CT"/>
</dbReference>
<dbReference type="InterPro" id="IPR043594">
    <property type="entry name" value="HMGL"/>
</dbReference>
<keyword evidence="5" id="KW-0456">Lyase</keyword>
<evidence type="ECO:0000256" key="4">
    <source>
        <dbReference type="ARBA" id="ARBA00022723"/>
    </source>
</evidence>
<dbReference type="Pfam" id="PF00682">
    <property type="entry name" value="HMGL-like"/>
    <property type="match status" value="1"/>
</dbReference>
<evidence type="ECO:0000256" key="2">
    <source>
        <dbReference type="ARBA" id="ARBA00009405"/>
    </source>
</evidence>
<dbReference type="Gene3D" id="3.90.226.10">
    <property type="entry name" value="2-enoyl-CoA Hydratase, Chain A, domain 1"/>
    <property type="match status" value="1"/>
</dbReference>
<dbReference type="GO" id="GO:0006552">
    <property type="term" value="P:L-leucine catabolic process"/>
    <property type="evidence" value="ECO:0007669"/>
    <property type="project" value="TreeGrafter"/>
</dbReference>
<evidence type="ECO:0000313" key="8">
    <source>
        <dbReference type="EMBL" id="CEO54916.1"/>
    </source>
</evidence>
<dbReference type="FunFam" id="3.20.20.70:FF:000201">
    <property type="entry name" value="Hydroxymethylglutaryl-CoA lyase"/>
    <property type="match status" value="1"/>
</dbReference>
<dbReference type="GO" id="GO:0004419">
    <property type="term" value="F:hydroxymethylglutaryl-CoA lyase activity"/>
    <property type="evidence" value="ECO:0007669"/>
    <property type="project" value="UniProtKB-EC"/>
</dbReference>
<sequence>MAIIAIRSRPPLPVSSIGLAALRDCRRSTCSSSRLFTRLYSSLNSSRDVKIVEVGPRDGLQNIKTTIPTAAKIELIRRLADTGLVNIEATSFVSPKWVPQLADGALVMKQILEHPGHEHQSRQLNYPVLAPNHKGLQNAHAAGAKEIVVFASITEAFSMANQNCTVDQALQQCEAVTKEALRLGIRVRGSTWVVNNIVIQSVVSCIFSDPFSGPTPPEAVLPVVRRLLDMGCYEVGLGDTLGVGTPKMVQDLFEMLLAEIPANKLAGHFHDTYGQGIANIVRAYDMGIRKFDSSVAGLGGCPYAPGARGNVATEDVIYTLENSGISTGVDLAKLCSIGQWISNEIGISYGSRAGMAIASKKKASVQKSKSTPTEPLKSERSWQVVEDTGEYRVSRSGSIMKVTLTSSKNGNALTDSMLQGLTTLFKNLHLESSIYHVILESEGKYFCTGMDLSGKTETANSGESSYYSKVVALYDALDHVPQTTIAVVDGPCYGGGVGLTFACDVRLVSSRARWTLSEVKIGVSPAVISKYLVREWGPSIAREGMISGREFAPEELHRVGAIHRISSEETPLPSLVDGYLDQLEKCAPRSAAINKELTRVAWDHPESETQASLIQKTFENMMVPGSEGEHGIGQFRKKAKTFKWSDFWGNKSPVQESIY</sequence>
<dbReference type="SUPFAM" id="SSF51569">
    <property type="entry name" value="Aldolase"/>
    <property type="match status" value="1"/>
</dbReference>
<dbReference type="InterPro" id="IPR001753">
    <property type="entry name" value="Enoyl-CoA_hydra/iso"/>
</dbReference>
<keyword evidence="4" id="KW-0479">Metal-binding</keyword>
<comment type="catalytic activity">
    <reaction evidence="6">
        <text>(3S)-3-hydroxy-3-methylglutaryl-CoA = acetoacetate + acetyl-CoA</text>
        <dbReference type="Rhea" id="RHEA:24404"/>
        <dbReference type="ChEBI" id="CHEBI:13705"/>
        <dbReference type="ChEBI" id="CHEBI:43074"/>
        <dbReference type="ChEBI" id="CHEBI:57288"/>
        <dbReference type="EC" id="4.1.3.4"/>
    </reaction>
</comment>
<evidence type="ECO:0000256" key="1">
    <source>
        <dbReference type="ARBA" id="ARBA00005143"/>
    </source>
</evidence>
<dbReference type="PROSITE" id="PS50991">
    <property type="entry name" value="PYR_CT"/>
    <property type="match status" value="1"/>
</dbReference>
<dbReference type="Pfam" id="PF00378">
    <property type="entry name" value="ECH_1"/>
    <property type="match status" value="1"/>
</dbReference>